<keyword evidence="4" id="KW-0106">Calcium</keyword>
<dbReference type="AlphaFoldDB" id="A0A4Y2CU43"/>
<feature type="domain" description="Sulfatase N-terminal" evidence="6">
    <location>
        <begin position="2"/>
        <end position="98"/>
    </location>
</feature>
<dbReference type="PANTHER" id="PTHR10342:SF273">
    <property type="entry name" value="RE14504P"/>
    <property type="match status" value="1"/>
</dbReference>
<evidence type="ECO:0000256" key="2">
    <source>
        <dbReference type="ARBA" id="ARBA00008779"/>
    </source>
</evidence>
<protein>
    <submittedName>
        <fullName evidence="7">Arylsulfatase B</fullName>
    </submittedName>
</protein>
<dbReference type="Proteomes" id="UP000499080">
    <property type="component" value="Unassembled WGS sequence"/>
</dbReference>
<dbReference type="EMBL" id="BGPR01087643">
    <property type="protein sequence ID" value="GBM07984.1"/>
    <property type="molecule type" value="Genomic_DNA"/>
</dbReference>
<evidence type="ECO:0000313" key="9">
    <source>
        <dbReference type="EMBL" id="GBM08015.1"/>
    </source>
</evidence>
<dbReference type="InterPro" id="IPR047115">
    <property type="entry name" value="ARSB"/>
</dbReference>
<evidence type="ECO:0000256" key="5">
    <source>
        <dbReference type="ARBA" id="ARBA00023180"/>
    </source>
</evidence>
<comment type="caution">
    <text evidence="7">The sequence shown here is derived from an EMBL/GenBank/DDBJ whole genome shotgun (WGS) entry which is preliminary data.</text>
</comment>
<sequence length="145" mass="16155">MVSALDHSVGEIFEALEKAKMLDNTIFVFTTDNGGAVEGTDGSLGSNYPLRGSKYNLWEGGVRATGFLWSPFLRHRSKIFNELMHISDWLPTLMSAAGKDTSLERRPVKLKSRVRSHSSPLRIANFLSPRGRRFGDVRTFVLGAQ</sequence>
<dbReference type="OrthoDB" id="103349at2759"/>
<reference evidence="7 10" key="1">
    <citation type="journal article" date="2019" name="Sci. Rep.">
        <title>Orb-weaving spider Araneus ventricosus genome elucidates the spidroin gene catalogue.</title>
        <authorList>
            <person name="Kono N."/>
            <person name="Nakamura H."/>
            <person name="Ohtoshi R."/>
            <person name="Moran D.A.P."/>
            <person name="Shinohara A."/>
            <person name="Yoshida Y."/>
            <person name="Fujiwara M."/>
            <person name="Mori M."/>
            <person name="Tomita M."/>
            <person name="Arakawa K."/>
        </authorList>
    </citation>
    <scope>NUCLEOTIDE SEQUENCE [LARGE SCALE GENOMIC DNA]</scope>
</reference>
<dbReference type="EMBL" id="BGPR01087650">
    <property type="protein sequence ID" value="GBM08015.1"/>
    <property type="molecule type" value="Genomic_DNA"/>
</dbReference>
<evidence type="ECO:0000313" key="8">
    <source>
        <dbReference type="EMBL" id="GBM07984.1"/>
    </source>
</evidence>
<evidence type="ECO:0000256" key="3">
    <source>
        <dbReference type="ARBA" id="ARBA00022723"/>
    </source>
</evidence>
<dbReference type="GO" id="GO:0046872">
    <property type="term" value="F:metal ion binding"/>
    <property type="evidence" value="ECO:0007669"/>
    <property type="project" value="UniProtKB-KW"/>
</dbReference>
<keyword evidence="10" id="KW-1185">Reference proteome</keyword>
<comment type="cofactor">
    <cofactor evidence="1">
        <name>Ca(2+)</name>
        <dbReference type="ChEBI" id="CHEBI:29108"/>
    </cofactor>
</comment>
<dbReference type="PANTHER" id="PTHR10342">
    <property type="entry name" value="ARYLSULFATASE"/>
    <property type="match status" value="1"/>
</dbReference>
<dbReference type="InterPro" id="IPR017850">
    <property type="entry name" value="Alkaline_phosphatase_core_sf"/>
</dbReference>
<accession>A0A4Y2CU43</accession>
<keyword evidence="3" id="KW-0479">Metal-binding</keyword>
<dbReference type="EMBL" id="BGPR01087638">
    <property type="protein sequence ID" value="GBM07960.1"/>
    <property type="molecule type" value="Genomic_DNA"/>
</dbReference>
<evidence type="ECO:0000256" key="1">
    <source>
        <dbReference type="ARBA" id="ARBA00001913"/>
    </source>
</evidence>
<dbReference type="GO" id="GO:0008484">
    <property type="term" value="F:sulfuric ester hydrolase activity"/>
    <property type="evidence" value="ECO:0007669"/>
    <property type="project" value="InterPro"/>
</dbReference>
<gene>
    <name evidence="7" type="primary">Arsb_2</name>
    <name evidence="9" type="synonym">Arsb_16</name>
    <name evidence="8" type="synonym">Arsb_7</name>
    <name evidence="9" type="ORF">AVEN_186836_1</name>
    <name evidence="7" type="ORF">AVEN_40307_1</name>
    <name evidence="8" type="ORF">AVEN_74781_1</name>
</gene>
<evidence type="ECO:0000313" key="10">
    <source>
        <dbReference type="Proteomes" id="UP000499080"/>
    </source>
</evidence>
<proteinExistence type="inferred from homology"/>
<keyword evidence="5" id="KW-0325">Glycoprotein</keyword>
<organism evidence="7 10">
    <name type="scientific">Araneus ventricosus</name>
    <name type="common">Orbweaver spider</name>
    <name type="synonym">Epeira ventricosa</name>
    <dbReference type="NCBI Taxonomy" id="182803"/>
    <lineage>
        <taxon>Eukaryota</taxon>
        <taxon>Metazoa</taxon>
        <taxon>Ecdysozoa</taxon>
        <taxon>Arthropoda</taxon>
        <taxon>Chelicerata</taxon>
        <taxon>Arachnida</taxon>
        <taxon>Araneae</taxon>
        <taxon>Araneomorphae</taxon>
        <taxon>Entelegynae</taxon>
        <taxon>Araneoidea</taxon>
        <taxon>Araneidae</taxon>
        <taxon>Araneus</taxon>
    </lineage>
</organism>
<evidence type="ECO:0000256" key="4">
    <source>
        <dbReference type="ARBA" id="ARBA00022837"/>
    </source>
</evidence>
<evidence type="ECO:0000313" key="7">
    <source>
        <dbReference type="EMBL" id="GBM07960.1"/>
    </source>
</evidence>
<dbReference type="InterPro" id="IPR000917">
    <property type="entry name" value="Sulfatase_N"/>
</dbReference>
<dbReference type="Gene3D" id="3.40.720.10">
    <property type="entry name" value="Alkaline Phosphatase, subunit A"/>
    <property type="match status" value="1"/>
</dbReference>
<dbReference type="Pfam" id="PF00884">
    <property type="entry name" value="Sulfatase"/>
    <property type="match status" value="1"/>
</dbReference>
<dbReference type="SUPFAM" id="SSF53649">
    <property type="entry name" value="Alkaline phosphatase-like"/>
    <property type="match status" value="1"/>
</dbReference>
<name>A0A4Y2CU43_ARAVE</name>
<evidence type="ECO:0000259" key="6">
    <source>
        <dbReference type="Pfam" id="PF00884"/>
    </source>
</evidence>
<comment type="similarity">
    <text evidence="2">Belongs to the sulfatase family.</text>
</comment>